<dbReference type="InterPro" id="IPR015422">
    <property type="entry name" value="PyrdxlP-dep_Trfase_small"/>
</dbReference>
<dbReference type="InterPro" id="IPR015421">
    <property type="entry name" value="PyrdxlP-dep_Trfase_major"/>
</dbReference>
<dbReference type="FunFam" id="3.90.1150.10:FF:000041">
    <property type="entry name" value="Low-specificity L-threonine aldolase"/>
    <property type="match status" value="1"/>
</dbReference>
<dbReference type="AlphaFoldDB" id="A0A2S9YKN2"/>
<dbReference type="EMBL" id="PVNL01000090">
    <property type="protein sequence ID" value="PRQ05675.1"/>
    <property type="molecule type" value="Genomic_DNA"/>
</dbReference>
<dbReference type="Proteomes" id="UP000238823">
    <property type="component" value="Unassembled WGS sequence"/>
</dbReference>
<comment type="similarity">
    <text evidence="2">Belongs to the threonine aldolase family.</text>
</comment>
<dbReference type="PANTHER" id="PTHR48097:SF9">
    <property type="entry name" value="L-THREONINE ALDOLASE"/>
    <property type="match status" value="1"/>
</dbReference>
<evidence type="ECO:0000256" key="2">
    <source>
        <dbReference type="ARBA" id="ARBA00006966"/>
    </source>
</evidence>
<dbReference type="PANTHER" id="PTHR48097">
    <property type="entry name" value="L-THREONINE ALDOLASE-RELATED"/>
    <property type="match status" value="1"/>
</dbReference>
<dbReference type="GO" id="GO:0006545">
    <property type="term" value="P:glycine biosynthetic process"/>
    <property type="evidence" value="ECO:0007669"/>
    <property type="project" value="TreeGrafter"/>
</dbReference>
<dbReference type="GO" id="GO:0005829">
    <property type="term" value="C:cytosol"/>
    <property type="evidence" value="ECO:0007669"/>
    <property type="project" value="TreeGrafter"/>
</dbReference>
<evidence type="ECO:0000256" key="3">
    <source>
        <dbReference type="ARBA" id="ARBA00022898"/>
    </source>
</evidence>
<proteinExistence type="inferred from homology"/>
<name>A0A2S9YKN2_9BACT</name>
<evidence type="ECO:0000256" key="5">
    <source>
        <dbReference type="PIRSR" id="PIRSR017617-1"/>
    </source>
</evidence>
<dbReference type="Gene3D" id="3.90.1150.10">
    <property type="entry name" value="Aspartate Aminotransferase, domain 1"/>
    <property type="match status" value="1"/>
</dbReference>
<protein>
    <submittedName>
        <fullName evidence="7">L-allo-threonine aldolase</fullName>
        <ecNumber evidence="7">4.1.2.49</ecNumber>
    </submittedName>
</protein>
<dbReference type="EC" id="4.1.2.49" evidence="7"/>
<dbReference type="FunFam" id="3.40.640.10:FF:000030">
    <property type="entry name" value="Low-specificity L-threonine aldolase"/>
    <property type="match status" value="1"/>
</dbReference>
<accession>A0A2S9YKN2</accession>
<dbReference type="InterPro" id="IPR001597">
    <property type="entry name" value="ArAA_b-elim_lyase/Thr_aldolase"/>
</dbReference>
<dbReference type="Pfam" id="PF01212">
    <property type="entry name" value="Beta_elim_lyase"/>
    <property type="match status" value="1"/>
</dbReference>
<dbReference type="InterPro" id="IPR015424">
    <property type="entry name" value="PyrdxlP-dep_Trfase"/>
</dbReference>
<dbReference type="RefSeq" id="WP_106091341.1">
    <property type="nucleotide sequence ID" value="NZ_PVNL01000090.1"/>
</dbReference>
<reference evidence="7 8" key="1">
    <citation type="submission" date="2018-03" db="EMBL/GenBank/DDBJ databases">
        <title>Draft Genome Sequences of the Obligatory Marine Myxobacteria Enhygromyxa salina SWB007.</title>
        <authorList>
            <person name="Poehlein A."/>
            <person name="Moghaddam J.A."/>
            <person name="Harms H."/>
            <person name="Alanjari M."/>
            <person name="Koenig G.M."/>
            <person name="Daniel R."/>
            <person name="Schaeberle T.F."/>
        </authorList>
    </citation>
    <scope>NUCLEOTIDE SEQUENCE [LARGE SCALE GENOMIC DNA]</scope>
    <source>
        <strain evidence="7 8">SWB007</strain>
    </source>
</reference>
<sequence>MNSTAPINLRSDTQTLPTPAMLQAIASAELGDDTYDADPTVKRFEAMAAAAMGKPAAMLAISGHMANLIALIVHAPAGSEVILDADSHIFHYEVGSLGSVAHLMPWPVASEAGMLDPERVDAAIRERDIHYPTPRLLCLENTHNRSGGRVIPVALHDRLCELARARGLAVHLDGARIFNAAIAAGVSVTTYTAKVDSVMFALTKGLSCPLGSVLAGDGAFIEQARHVRRRLGGGMRQAGIIAAAGIVALETMVDRLAQDHARARLLAEGLAQLPGLSVDMTTVETNMVYVDHAATGRSTEQIIELFAEHGVIASNRPPRHVRLVTNRHHDDATITEAISRIRAAIASIV</sequence>
<organism evidence="7 8">
    <name type="scientific">Enhygromyxa salina</name>
    <dbReference type="NCBI Taxonomy" id="215803"/>
    <lineage>
        <taxon>Bacteria</taxon>
        <taxon>Pseudomonadati</taxon>
        <taxon>Myxococcota</taxon>
        <taxon>Polyangia</taxon>
        <taxon>Nannocystales</taxon>
        <taxon>Nannocystaceae</taxon>
        <taxon>Enhygromyxa</taxon>
    </lineage>
</organism>
<dbReference type="PIRSF" id="PIRSF017617">
    <property type="entry name" value="Thr_aldolase"/>
    <property type="match status" value="1"/>
</dbReference>
<keyword evidence="4 7" id="KW-0456">Lyase</keyword>
<evidence type="ECO:0000256" key="4">
    <source>
        <dbReference type="ARBA" id="ARBA00023239"/>
    </source>
</evidence>
<gene>
    <name evidence="7" type="primary">ltaA_1</name>
    <name evidence="7" type="ORF">ENSA7_44080</name>
</gene>
<feature type="domain" description="Aromatic amino acid beta-eliminating lyase/threonine aldolase" evidence="6">
    <location>
        <begin position="8"/>
        <end position="292"/>
    </location>
</feature>
<feature type="modified residue" description="N6-(pyridoxal phosphate)lysine" evidence="5">
    <location>
        <position position="204"/>
    </location>
</feature>
<evidence type="ECO:0000313" key="8">
    <source>
        <dbReference type="Proteomes" id="UP000238823"/>
    </source>
</evidence>
<evidence type="ECO:0000256" key="1">
    <source>
        <dbReference type="ARBA" id="ARBA00001933"/>
    </source>
</evidence>
<comment type="caution">
    <text evidence="7">The sequence shown here is derived from an EMBL/GenBank/DDBJ whole genome shotgun (WGS) entry which is preliminary data.</text>
</comment>
<keyword evidence="3" id="KW-0663">Pyridoxal phosphate</keyword>
<dbReference type="SUPFAM" id="SSF53383">
    <property type="entry name" value="PLP-dependent transferases"/>
    <property type="match status" value="1"/>
</dbReference>
<comment type="cofactor">
    <cofactor evidence="1">
        <name>pyridoxal 5'-phosphate</name>
        <dbReference type="ChEBI" id="CHEBI:597326"/>
    </cofactor>
</comment>
<evidence type="ECO:0000313" key="7">
    <source>
        <dbReference type="EMBL" id="PRQ05675.1"/>
    </source>
</evidence>
<dbReference type="GO" id="GO:0008732">
    <property type="term" value="F:L-allo-threonine aldolase activity"/>
    <property type="evidence" value="ECO:0007669"/>
    <property type="project" value="UniProtKB-EC"/>
</dbReference>
<dbReference type="GO" id="GO:0006567">
    <property type="term" value="P:L-threonine catabolic process"/>
    <property type="evidence" value="ECO:0007669"/>
    <property type="project" value="TreeGrafter"/>
</dbReference>
<dbReference type="Gene3D" id="3.40.640.10">
    <property type="entry name" value="Type I PLP-dependent aspartate aminotransferase-like (Major domain)"/>
    <property type="match status" value="1"/>
</dbReference>
<dbReference type="InterPro" id="IPR023603">
    <property type="entry name" value="Low_specificity_L-TA-like"/>
</dbReference>
<dbReference type="NCBIfam" id="NF041359">
    <property type="entry name" value="GntG_guanitoxin"/>
    <property type="match status" value="1"/>
</dbReference>
<evidence type="ECO:0000259" key="6">
    <source>
        <dbReference type="Pfam" id="PF01212"/>
    </source>
</evidence>
<dbReference type="OrthoDB" id="9774495at2"/>